<dbReference type="EMBL" id="JASCZI010090629">
    <property type="protein sequence ID" value="MED6143236.1"/>
    <property type="molecule type" value="Genomic_DNA"/>
</dbReference>
<proteinExistence type="predicted"/>
<dbReference type="Proteomes" id="UP001341840">
    <property type="component" value="Unassembled WGS sequence"/>
</dbReference>
<keyword evidence="2" id="KW-1185">Reference proteome</keyword>
<protein>
    <submittedName>
        <fullName evidence="1">Uncharacterized protein</fullName>
    </submittedName>
</protein>
<name>A0ABU6T3E2_9FABA</name>
<accession>A0ABU6T3E2</accession>
<sequence length="89" mass="9589">MFLGLYGRNFERRELKDFVFKSRKETDAGTSFGPPILASEFLAQDSVGRWPGSAELLGIRIGANSLTRARAGLEVAGANRAESIDLGAS</sequence>
<organism evidence="1 2">
    <name type="scientific">Stylosanthes scabra</name>
    <dbReference type="NCBI Taxonomy" id="79078"/>
    <lineage>
        <taxon>Eukaryota</taxon>
        <taxon>Viridiplantae</taxon>
        <taxon>Streptophyta</taxon>
        <taxon>Embryophyta</taxon>
        <taxon>Tracheophyta</taxon>
        <taxon>Spermatophyta</taxon>
        <taxon>Magnoliopsida</taxon>
        <taxon>eudicotyledons</taxon>
        <taxon>Gunneridae</taxon>
        <taxon>Pentapetalae</taxon>
        <taxon>rosids</taxon>
        <taxon>fabids</taxon>
        <taxon>Fabales</taxon>
        <taxon>Fabaceae</taxon>
        <taxon>Papilionoideae</taxon>
        <taxon>50 kb inversion clade</taxon>
        <taxon>dalbergioids sensu lato</taxon>
        <taxon>Dalbergieae</taxon>
        <taxon>Pterocarpus clade</taxon>
        <taxon>Stylosanthes</taxon>
    </lineage>
</organism>
<reference evidence="1 2" key="1">
    <citation type="journal article" date="2023" name="Plants (Basel)">
        <title>Bridging the Gap: Combining Genomics and Transcriptomics Approaches to Understand Stylosanthes scabra, an Orphan Legume from the Brazilian Caatinga.</title>
        <authorList>
            <person name="Ferreira-Neto J.R.C."/>
            <person name="da Silva M.D."/>
            <person name="Binneck E."/>
            <person name="de Melo N.F."/>
            <person name="da Silva R.H."/>
            <person name="de Melo A.L.T.M."/>
            <person name="Pandolfi V."/>
            <person name="Bustamante F.O."/>
            <person name="Brasileiro-Vidal A.C."/>
            <person name="Benko-Iseppon A.M."/>
        </authorList>
    </citation>
    <scope>NUCLEOTIDE SEQUENCE [LARGE SCALE GENOMIC DNA]</scope>
    <source>
        <tissue evidence="1">Leaves</tissue>
    </source>
</reference>
<evidence type="ECO:0000313" key="1">
    <source>
        <dbReference type="EMBL" id="MED6143236.1"/>
    </source>
</evidence>
<gene>
    <name evidence="1" type="ORF">PIB30_004324</name>
</gene>
<evidence type="ECO:0000313" key="2">
    <source>
        <dbReference type="Proteomes" id="UP001341840"/>
    </source>
</evidence>
<comment type="caution">
    <text evidence="1">The sequence shown here is derived from an EMBL/GenBank/DDBJ whole genome shotgun (WGS) entry which is preliminary data.</text>
</comment>